<dbReference type="InterPro" id="IPR032675">
    <property type="entry name" value="LRR_dom_sf"/>
</dbReference>
<evidence type="ECO:0008006" key="4">
    <source>
        <dbReference type="Google" id="ProtNLM"/>
    </source>
</evidence>
<feature type="chain" id="PRO_5046977901" description="Leucine Rich repeats (2 copies)" evidence="1">
    <location>
        <begin position="26"/>
        <end position="236"/>
    </location>
</feature>
<dbReference type="Pfam" id="PF13516">
    <property type="entry name" value="LRR_6"/>
    <property type="match status" value="1"/>
</dbReference>
<name>A0ABS8NDF8_9BACT</name>
<dbReference type="Proteomes" id="UP001430306">
    <property type="component" value="Unassembled WGS sequence"/>
</dbReference>
<evidence type="ECO:0000313" key="2">
    <source>
        <dbReference type="EMBL" id="MCC9641595.1"/>
    </source>
</evidence>
<evidence type="ECO:0000313" key="3">
    <source>
        <dbReference type="Proteomes" id="UP001430306"/>
    </source>
</evidence>
<evidence type="ECO:0000256" key="1">
    <source>
        <dbReference type="SAM" id="SignalP"/>
    </source>
</evidence>
<dbReference type="EMBL" id="JAJKFW010000006">
    <property type="protein sequence ID" value="MCC9641595.1"/>
    <property type="molecule type" value="Genomic_DNA"/>
</dbReference>
<sequence length="236" mass="26169">MKRIRFSLKFILALVFCLASVCAYFAHSAAKRRDAIRALQEIGGFSYQHESSVIPEWLRETVGPEYFPGMENIGATYQKTTDAHLAVLARVPELKSLSTNHAWMGSQVGTMDLTDSSNFDDAPLITDAGLAELEAASHLESLTLFHTAITDEGVSRLRYMRNLRNLAIVSNKITDHAIPELIKINTLQYFSAVGTSISDEGVDKIREALPKCKVIGRVNKEKAEPSDATERRSRAI</sequence>
<dbReference type="Gene3D" id="3.80.10.10">
    <property type="entry name" value="Ribonuclease Inhibitor"/>
    <property type="match status" value="1"/>
</dbReference>
<reference evidence="2" key="1">
    <citation type="submission" date="2021-11" db="EMBL/GenBank/DDBJ databases">
        <title>Genome sequence.</title>
        <authorList>
            <person name="Sun Q."/>
        </authorList>
    </citation>
    <scope>NUCLEOTIDE SEQUENCE</scope>
    <source>
        <strain evidence="2">JC740</strain>
    </source>
</reference>
<protein>
    <recommendedName>
        <fullName evidence="4">Leucine Rich repeats (2 copies)</fullName>
    </recommendedName>
</protein>
<keyword evidence="1" id="KW-0732">Signal</keyword>
<keyword evidence="3" id="KW-1185">Reference proteome</keyword>
<dbReference type="InterPro" id="IPR001611">
    <property type="entry name" value="Leu-rich_rpt"/>
</dbReference>
<gene>
    <name evidence="2" type="ORF">LOC71_04865</name>
</gene>
<dbReference type="RefSeq" id="WP_230271826.1">
    <property type="nucleotide sequence ID" value="NZ_JAJKFW010000006.1"/>
</dbReference>
<proteinExistence type="predicted"/>
<accession>A0ABS8NDF8</accession>
<organism evidence="2 3">
    <name type="scientific">Rhodopirellula halodulae</name>
    <dbReference type="NCBI Taxonomy" id="2894198"/>
    <lineage>
        <taxon>Bacteria</taxon>
        <taxon>Pseudomonadati</taxon>
        <taxon>Planctomycetota</taxon>
        <taxon>Planctomycetia</taxon>
        <taxon>Pirellulales</taxon>
        <taxon>Pirellulaceae</taxon>
        <taxon>Rhodopirellula</taxon>
    </lineage>
</organism>
<dbReference type="SUPFAM" id="SSF52047">
    <property type="entry name" value="RNI-like"/>
    <property type="match status" value="1"/>
</dbReference>
<feature type="signal peptide" evidence="1">
    <location>
        <begin position="1"/>
        <end position="25"/>
    </location>
</feature>
<comment type="caution">
    <text evidence="2">The sequence shown here is derived from an EMBL/GenBank/DDBJ whole genome shotgun (WGS) entry which is preliminary data.</text>
</comment>